<keyword evidence="10" id="KW-0539">Nucleus</keyword>
<feature type="compositionally biased region" description="Basic and acidic residues" evidence="13">
    <location>
        <begin position="295"/>
        <end position="315"/>
    </location>
</feature>
<keyword evidence="8" id="KW-0238">DNA-binding</keyword>
<sequence length="331" mass="37074">MAEHLASIFGTEKDRVNCPFYFKIGACRHGDRCSRLHNKPTASQTLLLSNMYQSPEAAYQANGGIGPDGRPLPQLDPRRLQEHYEDFYEDIFYELGKFGEIDNLVVCANMADHMVGNVYVKFKEEEQAAAALAALSGRFYGGRPILVDFSPVTDFREATCRQHEETVCNRGTYCNFMHVRKISRELRKKLFGSYERRRSPSPVGRRGGSDRYDDRRGRGGGGGGGGGGYDRYDDRRGYGGRGGGRGYDDRRGGYDDRRGGGGGYDRRDDRGPPRRERERSISPVRRRSPSPVREGSAERRAKIEQWNREREERDAAAAGGAPKTEGAPGTQ</sequence>
<dbReference type="SMART" id="SM00361">
    <property type="entry name" value="RRM_1"/>
    <property type="match status" value="1"/>
</dbReference>
<keyword evidence="9" id="KW-0508">mRNA splicing</keyword>
<feature type="compositionally biased region" description="Basic and acidic residues" evidence="13">
    <location>
        <begin position="207"/>
        <end position="217"/>
    </location>
</feature>
<dbReference type="PRINTS" id="PR01848">
    <property type="entry name" value="U2AUXFACTOR"/>
</dbReference>
<dbReference type="GO" id="GO:0000398">
    <property type="term" value="P:mRNA splicing, via spliceosome"/>
    <property type="evidence" value="ECO:0000318"/>
    <property type="project" value="GO_Central"/>
</dbReference>
<evidence type="ECO:0000256" key="12">
    <source>
        <dbReference type="PROSITE-ProRule" id="PRU00723"/>
    </source>
</evidence>
<feature type="compositionally biased region" description="Low complexity" evidence="13">
    <location>
        <begin position="316"/>
        <end position="331"/>
    </location>
</feature>
<dbReference type="FunFam" id="3.30.70.330:FF:000122">
    <property type="entry name" value="Splicing factor U2AF small subunit"/>
    <property type="match status" value="1"/>
</dbReference>
<evidence type="ECO:0000259" key="15">
    <source>
        <dbReference type="PROSITE" id="PS50103"/>
    </source>
</evidence>
<dbReference type="InterPro" id="IPR003954">
    <property type="entry name" value="RRM_euk-type"/>
</dbReference>
<dbReference type="PROSITE" id="PS50102">
    <property type="entry name" value="RRM"/>
    <property type="match status" value="1"/>
</dbReference>
<dbReference type="InterPro" id="IPR035979">
    <property type="entry name" value="RBD_domain_sf"/>
</dbReference>
<keyword evidence="4" id="KW-0677">Repeat</keyword>
<keyword evidence="2" id="KW-0507">mRNA processing</keyword>
<dbReference type="EMBL" id="DF237321">
    <property type="protein sequence ID" value="GAQ87722.1"/>
    <property type="molecule type" value="Genomic_DNA"/>
</dbReference>
<evidence type="ECO:0000256" key="2">
    <source>
        <dbReference type="ARBA" id="ARBA00022664"/>
    </source>
</evidence>
<dbReference type="Pfam" id="PF00642">
    <property type="entry name" value="zf-CCCH"/>
    <property type="match status" value="1"/>
</dbReference>
<dbReference type="InterPro" id="IPR000504">
    <property type="entry name" value="RRM_dom"/>
</dbReference>
<gene>
    <name evidence="16" type="ORF">KFL_003720130</name>
</gene>
<feature type="domain" description="C3H1-type" evidence="15">
    <location>
        <begin position="154"/>
        <end position="181"/>
    </location>
</feature>
<dbReference type="SUPFAM" id="SSF54928">
    <property type="entry name" value="RNA-binding domain, RBD"/>
    <property type="match status" value="1"/>
</dbReference>
<evidence type="ECO:0000256" key="6">
    <source>
        <dbReference type="ARBA" id="ARBA00022833"/>
    </source>
</evidence>
<evidence type="ECO:0000256" key="4">
    <source>
        <dbReference type="ARBA" id="ARBA00022737"/>
    </source>
</evidence>
<dbReference type="SMART" id="SM00356">
    <property type="entry name" value="ZnF_C3H1"/>
    <property type="match status" value="2"/>
</dbReference>
<evidence type="ECO:0000256" key="13">
    <source>
        <dbReference type="SAM" id="MobiDB-lite"/>
    </source>
</evidence>
<keyword evidence="6 12" id="KW-0862">Zinc</keyword>
<dbReference type="GO" id="GO:0008270">
    <property type="term" value="F:zinc ion binding"/>
    <property type="evidence" value="ECO:0007669"/>
    <property type="project" value="UniProtKB-KW"/>
</dbReference>
<dbReference type="GO" id="GO:0005681">
    <property type="term" value="C:spliceosomal complex"/>
    <property type="evidence" value="ECO:0000318"/>
    <property type="project" value="GO_Central"/>
</dbReference>
<dbReference type="PROSITE" id="PS50103">
    <property type="entry name" value="ZF_C3H1"/>
    <property type="match status" value="2"/>
</dbReference>
<dbReference type="Proteomes" id="UP000054558">
    <property type="component" value="Unassembled WGS sequence"/>
</dbReference>
<keyword evidence="7 11" id="KW-0694">RNA-binding</keyword>
<organism evidence="16 17">
    <name type="scientific">Klebsormidium nitens</name>
    <name type="common">Green alga</name>
    <name type="synonym">Ulothrix nitens</name>
    <dbReference type="NCBI Taxonomy" id="105231"/>
    <lineage>
        <taxon>Eukaryota</taxon>
        <taxon>Viridiplantae</taxon>
        <taxon>Streptophyta</taxon>
        <taxon>Klebsormidiophyceae</taxon>
        <taxon>Klebsormidiales</taxon>
        <taxon>Klebsormidiaceae</taxon>
        <taxon>Klebsormidium</taxon>
    </lineage>
</organism>
<accession>A0A1Y1ICQ1</accession>
<evidence type="ECO:0000259" key="14">
    <source>
        <dbReference type="PROSITE" id="PS50102"/>
    </source>
</evidence>
<keyword evidence="5 12" id="KW-0863">Zinc-finger</keyword>
<evidence type="ECO:0000256" key="9">
    <source>
        <dbReference type="ARBA" id="ARBA00023187"/>
    </source>
</evidence>
<dbReference type="STRING" id="105231.A0A1Y1ICQ1"/>
<protein>
    <submittedName>
        <fullName evidence="16">Splicing factor U2AF 35 kDa subunit</fullName>
    </submittedName>
</protein>
<proteinExistence type="predicted"/>
<evidence type="ECO:0000256" key="11">
    <source>
        <dbReference type="PROSITE-ProRule" id="PRU00176"/>
    </source>
</evidence>
<feature type="zinc finger region" description="C3H1-type" evidence="12">
    <location>
        <begin position="154"/>
        <end position="181"/>
    </location>
</feature>
<feature type="domain" description="C3H1-type" evidence="15">
    <location>
        <begin position="12"/>
        <end position="40"/>
    </location>
</feature>
<evidence type="ECO:0000313" key="17">
    <source>
        <dbReference type="Proteomes" id="UP000054558"/>
    </source>
</evidence>
<dbReference type="Pfam" id="PF00076">
    <property type="entry name" value="RRM_1"/>
    <property type="match status" value="1"/>
</dbReference>
<evidence type="ECO:0000256" key="7">
    <source>
        <dbReference type="ARBA" id="ARBA00022884"/>
    </source>
</evidence>
<evidence type="ECO:0000256" key="5">
    <source>
        <dbReference type="ARBA" id="ARBA00022771"/>
    </source>
</evidence>
<dbReference type="InterPro" id="IPR000571">
    <property type="entry name" value="Znf_CCCH"/>
</dbReference>
<dbReference type="GO" id="GO:0089701">
    <property type="term" value="C:U2AF complex"/>
    <property type="evidence" value="ECO:0000318"/>
    <property type="project" value="GO_Central"/>
</dbReference>
<keyword evidence="17" id="KW-1185">Reference proteome</keyword>
<evidence type="ECO:0000256" key="3">
    <source>
        <dbReference type="ARBA" id="ARBA00022723"/>
    </source>
</evidence>
<reference evidence="16 17" key="1">
    <citation type="journal article" date="2014" name="Nat. Commun.">
        <title>Klebsormidium flaccidum genome reveals primary factors for plant terrestrial adaptation.</title>
        <authorList>
            <person name="Hori K."/>
            <person name="Maruyama F."/>
            <person name="Fujisawa T."/>
            <person name="Togashi T."/>
            <person name="Yamamoto N."/>
            <person name="Seo M."/>
            <person name="Sato S."/>
            <person name="Yamada T."/>
            <person name="Mori H."/>
            <person name="Tajima N."/>
            <person name="Moriyama T."/>
            <person name="Ikeuchi M."/>
            <person name="Watanabe M."/>
            <person name="Wada H."/>
            <person name="Kobayashi K."/>
            <person name="Saito M."/>
            <person name="Masuda T."/>
            <person name="Sasaki-Sekimoto Y."/>
            <person name="Mashiguchi K."/>
            <person name="Awai K."/>
            <person name="Shimojima M."/>
            <person name="Masuda S."/>
            <person name="Iwai M."/>
            <person name="Nobusawa T."/>
            <person name="Narise T."/>
            <person name="Kondo S."/>
            <person name="Saito H."/>
            <person name="Sato R."/>
            <person name="Murakawa M."/>
            <person name="Ihara Y."/>
            <person name="Oshima-Yamada Y."/>
            <person name="Ohtaka K."/>
            <person name="Satoh M."/>
            <person name="Sonobe K."/>
            <person name="Ishii M."/>
            <person name="Ohtani R."/>
            <person name="Kanamori-Sato M."/>
            <person name="Honoki R."/>
            <person name="Miyazaki D."/>
            <person name="Mochizuki H."/>
            <person name="Umetsu J."/>
            <person name="Higashi K."/>
            <person name="Shibata D."/>
            <person name="Kamiya Y."/>
            <person name="Sato N."/>
            <person name="Nakamura Y."/>
            <person name="Tabata S."/>
            <person name="Ida S."/>
            <person name="Kurokawa K."/>
            <person name="Ohta H."/>
        </authorList>
    </citation>
    <scope>NUCLEOTIDE SEQUENCE [LARGE SCALE GENOMIC DNA]</scope>
    <source>
        <strain evidence="16 17">NIES-2285</strain>
    </source>
</reference>
<dbReference type="AlphaFoldDB" id="A0A1Y1ICQ1"/>
<dbReference type="PANTHER" id="PTHR12620">
    <property type="entry name" value="U2 SNRNP AUXILIARY FACTOR, SMALL SUBUNIT"/>
    <property type="match status" value="1"/>
</dbReference>
<evidence type="ECO:0000313" key="16">
    <source>
        <dbReference type="EMBL" id="GAQ87722.1"/>
    </source>
</evidence>
<dbReference type="InterPro" id="IPR009145">
    <property type="entry name" value="U2AF_small"/>
</dbReference>
<dbReference type="Gene3D" id="3.30.70.330">
    <property type="match status" value="1"/>
</dbReference>
<dbReference type="OMA" id="MIDTRQA"/>
<keyword evidence="3 12" id="KW-0479">Metal-binding</keyword>
<comment type="subcellular location">
    <subcellularLocation>
        <location evidence="1">Nucleus</location>
    </subcellularLocation>
</comment>
<feature type="domain" description="RRM" evidence="14">
    <location>
        <begin position="72"/>
        <end position="152"/>
    </location>
</feature>
<dbReference type="InterPro" id="IPR012677">
    <property type="entry name" value="Nucleotide-bd_a/b_plait_sf"/>
</dbReference>
<feature type="zinc finger region" description="C3H1-type" evidence="12">
    <location>
        <begin position="12"/>
        <end position="40"/>
    </location>
</feature>
<evidence type="ECO:0000256" key="1">
    <source>
        <dbReference type="ARBA" id="ARBA00004123"/>
    </source>
</evidence>
<feature type="compositionally biased region" description="Basic and acidic residues" evidence="13">
    <location>
        <begin position="246"/>
        <end position="280"/>
    </location>
</feature>
<name>A0A1Y1ICQ1_KLENI</name>
<feature type="compositionally biased region" description="Gly residues" evidence="13">
    <location>
        <begin position="219"/>
        <end position="229"/>
    </location>
</feature>
<dbReference type="GO" id="GO:0003677">
    <property type="term" value="F:DNA binding"/>
    <property type="evidence" value="ECO:0007669"/>
    <property type="project" value="UniProtKB-KW"/>
</dbReference>
<evidence type="ECO:0000256" key="10">
    <source>
        <dbReference type="ARBA" id="ARBA00023242"/>
    </source>
</evidence>
<feature type="region of interest" description="Disordered" evidence="13">
    <location>
        <begin position="193"/>
        <end position="331"/>
    </location>
</feature>
<evidence type="ECO:0000256" key="8">
    <source>
        <dbReference type="ARBA" id="ARBA00023125"/>
    </source>
</evidence>
<dbReference type="OrthoDB" id="423462at2759"/>
<dbReference type="GO" id="GO:0030628">
    <property type="term" value="F:pre-mRNA 3'-splice site binding"/>
    <property type="evidence" value="ECO:0000318"/>
    <property type="project" value="GO_Central"/>
</dbReference>